<comment type="caution">
    <text evidence="1">The sequence shown here is derived from an EMBL/GenBank/DDBJ whole genome shotgun (WGS) entry which is preliminary data.</text>
</comment>
<dbReference type="SUPFAM" id="SSF56349">
    <property type="entry name" value="DNA breaking-rejoining enzymes"/>
    <property type="match status" value="1"/>
</dbReference>
<sequence>MSNSEPFIYLKYSEGSPTGWWYERVVPKLLRRPLGRRNFRRFLGANLNQAHWRYREVDEEVQRLLGLSTGTLQLRKREVRLVAKDCAREFQQQYPPASEWQLPGEEDLAELLVNAFRARGLVLDADCFPLARETFCAQLRQPLDHHKQPGGPTTVAGWVAQRSQRSNSAVGSELLWHRELKRLLSFSEVSLPAAVSEGAAWRWRNHLFANASTSTAQKRLTVIRAFYAQAYRQGMVAMNPFAGLEPLPLSPRPEPNLAPAFLQQLDGRFKADPIYLMVRILGLRSLEVAGLRPIDWGLQQGQPVLWIRSWGLQNEGRPCRAGQERCLPLPNCLHGLWKQCSGSAETPLWAEEGADGINRFAKRWAAAFRRQGGCSASALRRYRQSQWQIKGADGHVLNRLLGTLAASRQPGWDQVEGLEPWLQLAAEEFVVAQP</sequence>
<evidence type="ECO:0000313" key="1">
    <source>
        <dbReference type="EMBL" id="PSI02123.1"/>
    </source>
</evidence>
<dbReference type="STRING" id="1910958.BTM30_00810"/>
<protein>
    <recommendedName>
        <fullName evidence="3">Core-binding (CB) domain-containing protein</fullName>
    </recommendedName>
</protein>
<dbReference type="EMBL" id="PXVC01000011">
    <property type="protein sequence ID" value="PSI02123.1"/>
    <property type="molecule type" value="Genomic_DNA"/>
</dbReference>
<dbReference type="Proteomes" id="UP000240206">
    <property type="component" value="Unassembled WGS sequence"/>
</dbReference>
<accession>A0A2P7EFY0</accession>
<gene>
    <name evidence="1" type="ORF">C7K08_04165</name>
</gene>
<proteinExistence type="predicted"/>
<reference evidence="2" key="1">
    <citation type="submission" date="2018-03" db="EMBL/GenBank/DDBJ databases">
        <title>Ecological and genomic features of two cosmopolitan and abundant freshwater picocyanobacteria.</title>
        <authorList>
            <person name="Cabello-Yeves P.J."/>
            <person name="Picazo A."/>
            <person name="Camacho A."/>
            <person name="Callieri C."/>
            <person name="Rosselli R."/>
            <person name="Roda-Garcia J."/>
            <person name="Coutinho F.H."/>
            <person name="Rodriguez-Valera F."/>
        </authorList>
    </citation>
    <scope>NUCLEOTIDE SEQUENCE [LARGE SCALE GENOMIC DNA]</scope>
    <source>
        <strain evidence="2">Tous</strain>
    </source>
</reference>
<evidence type="ECO:0008006" key="3">
    <source>
        <dbReference type="Google" id="ProtNLM"/>
    </source>
</evidence>
<name>A0A2P7EFY0_9SYNE</name>
<organism evidence="1 2">
    <name type="scientific">Synechococcus lacustris str. Tous</name>
    <dbReference type="NCBI Taxonomy" id="1910958"/>
    <lineage>
        <taxon>Bacteria</taxon>
        <taxon>Bacillati</taxon>
        <taxon>Cyanobacteriota</taxon>
        <taxon>Cyanophyceae</taxon>
        <taxon>Synechococcales</taxon>
        <taxon>Synechococcaceae</taxon>
        <taxon>Synechococcus</taxon>
    </lineage>
</organism>
<keyword evidence="2" id="KW-1185">Reference proteome</keyword>
<dbReference type="RefSeq" id="WP_106499396.1">
    <property type="nucleotide sequence ID" value="NZ_PXVC01000011.1"/>
</dbReference>
<dbReference type="AlphaFoldDB" id="A0A2P7EFY0"/>
<dbReference type="InterPro" id="IPR011010">
    <property type="entry name" value="DNA_brk_join_enz"/>
</dbReference>
<evidence type="ECO:0000313" key="2">
    <source>
        <dbReference type="Proteomes" id="UP000240206"/>
    </source>
</evidence>
<dbReference type="GO" id="GO:0003677">
    <property type="term" value="F:DNA binding"/>
    <property type="evidence" value="ECO:0007669"/>
    <property type="project" value="InterPro"/>
</dbReference>